<protein>
    <recommendedName>
        <fullName evidence="4">DUF2846 domain-containing protein</fullName>
    </recommendedName>
</protein>
<dbReference type="Proteomes" id="UP001528411">
    <property type="component" value="Unassembled WGS sequence"/>
</dbReference>
<comment type="caution">
    <text evidence="2">The sequence shown here is derived from an EMBL/GenBank/DDBJ whole genome shotgun (WGS) entry which is preliminary data.</text>
</comment>
<dbReference type="EMBL" id="JAQOMS010000002">
    <property type="protein sequence ID" value="MDC2890620.1"/>
    <property type="molecule type" value="Genomic_DNA"/>
</dbReference>
<sequence>MKHIIIATCLIAAGASFSGTVLADQQCGQITVKNITKESQSIYPAFIYKVDGKNIMGQRQTMNLPVGTHEIELKEMIDDQTVRRFRQLNGTSEAKTLTLNVSADKKYALASKFNRDAKSQIRTGQHWTPVVWKEYDKSCEFSWHDSKA</sequence>
<accession>A0ABT5FHE2</accession>
<evidence type="ECO:0000313" key="3">
    <source>
        <dbReference type="Proteomes" id="UP001528411"/>
    </source>
</evidence>
<organism evidence="2 3">
    <name type="scientific">Psychrosphaera algicola</name>
    <dbReference type="NCBI Taxonomy" id="3023714"/>
    <lineage>
        <taxon>Bacteria</taxon>
        <taxon>Pseudomonadati</taxon>
        <taxon>Pseudomonadota</taxon>
        <taxon>Gammaproteobacteria</taxon>
        <taxon>Alteromonadales</taxon>
        <taxon>Pseudoalteromonadaceae</taxon>
        <taxon>Psychrosphaera</taxon>
    </lineage>
</organism>
<proteinExistence type="predicted"/>
<keyword evidence="1" id="KW-0732">Signal</keyword>
<feature type="signal peptide" evidence="1">
    <location>
        <begin position="1"/>
        <end position="23"/>
    </location>
</feature>
<keyword evidence="3" id="KW-1185">Reference proteome</keyword>
<reference evidence="2 3" key="1">
    <citation type="submission" date="2023-01" db="EMBL/GenBank/DDBJ databases">
        <title>Psychrosphaera sp. nov., isolated from marine algae.</title>
        <authorList>
            <person name="Bayburt H."/>
            <person name="Choi B.J."/>
            <person name="Kim J.M."/>
            <person name="Choi D.G."/>
            <person name="Jeon C.O."/>
        </authorList>
    </citation>
    <scope>NUCLEOTIDE SEQUENCE [LARGE SCALE GENOMIC DNA]</scope>
    <source>
        <strain evidence="2 3">G1-22</strain>
    </source>
</reference>
<evidence type="ECO:0000256" key="1">
    <source>
        <dbReference type="SAM" id="SignalP"/>
    </source>
</evidence>
<feature type="chain" id="PRO_5046704460" description="DUF2846 domain-containing protein" evidence="1">
    <location>
        <begin position="24"/>
        <end position="148"/>
    </location>
</feature>
<evidence type="ECO:0008006" key="4">
    <source>
        <dbReference type="Google" id="ProtNLM"/>
    </source>
</evidence>
<dbReference type="RefSeq" id="WP_272181759.1">
    <property type="nucleotide sequence ID" value="NZ_JAQOMS010000002.1"/>
</dbReference>
<evidence type="ECO:0000313" key="2">
    <source>
        <dbReference type="EMBL" id="MDC2890620.1"/>
    </source>
</evidence>
<gene>
    <name evidence="2" type="ORF">PN838_20110</name>
</gene>
<name>A0ABT5FHE2_9GAMM</name>